<organism evidence="2 3">
    <name type="scientific">Cladophialophora yegresii CBS 114405</name>
    <dbReference type="NCBI Taxonomy" id="1182544"/>
    <lineage>
        <taxon>Eukaryota</taxon>
        <taxon>Fungi</taxon>
        <taxon>Dikarya</taxon>
        <taxon>Ascomycota</taxon>
        <taxon>Pezizomycotina</taxon>
        <taxon>Eurotiomycetes</taxon>
        <taxon>Chaetothyriomycetidae</taxon>
        <taxon>Chaetothyriales</taxon>
        <taxon>Herpotrichiellaceae</taxon>
        <taxon>Cladophialophora</taxon>
    </lineage>
</organism>
<dbReference type="EMBL" id="AMGW01000004">
    <property type="protein sequence ID" value="EXJ58464.1"/>
    <property type="molecule type" value="Genomic_DNA"/>
</dbReference>
<dbReference type="Proteomes" id="UP000019473">
    <property type="component" value="Unassembled WGS sequence"/>
</dbReference>
<evidence type="ECO:0000313" key="3">
    <source>
        <dbReference type="Proteomes" id="UP000019473"/>
    </source>
</evidence>
<gene>
    <name evidence="2" type="ORF">A1O7_05889</name>
</gene>
<name>W9WIY8_9EURO</name>
<dbReference type="VEuPathDB" id="FungiDB:A1O7_05889"/>
<sequence length="84" mass="9405">MPKQSSKSGKRQKRDDDNDSDESADDDIQPIHFFVPGENINAAVLVEYINRYVDRTAKITSAQHPTVRLSGCGILNWSWLTISG</sequence>
<feature type="region of interest" description="Disordered" evidence="1">
    <location>
        <begin position="1"/>
        <end position="30"/>
    </location>
</feature>
<feature type="compositionally biased region" description="Acidic residues" evidence="1">
    <location>
        <begin position="17"/>
        <end position="28"/>
    </location>
</feature>
<comment type="caution">
    <text evidence="2">The sequence shown here is derived from an EMBL/GenBank/DDBJ whole genome shotgun (WGS) entry which is preliminary data.</text>
</comment>
<accession>W9WIY8</accession>
<keyword evidence="3" id="KW-1185">Reference proteome</keyword>
<dbReference type="AlphaFoldDB" id="W9WIY8"/>
<dbReference type="RefSeq" id="XP_007758087.1">
    <property type="nucleotide sequence ID" value="XM_007759897.1"/>
</dbReference>
<dbReference type="OrthoDB" id="4146887at2759"/>
<protein>
    <submittedName>
        <fullName evidence="2">Uncharacterized protein</fullName>
    </submittedName>
</protein>
<evidence type="ECO:0000256" key="1">
    <source>
        <dbReference type="SAM" id="MobiDB-lite"/>
    </source>
</evidence>
<evidence type="ECO:0000313" key="2">
    <source>
        <dbReference type="EMBL" id="EXJ58464.1"/>
    </source>
</evidence>
<reference evidence="2 3" key="1">
    <citation type="submission" date="2013-03" db="EMBL/GenBank/DDBJ databases">
        <title>The Genome Sequence of Cladophialophora yegresii CBS 114405.</title>
        <authorList>
            <consortium name="The Broad Institute Genomics Platform"/>
            <person name="Cuomo C."/>
            <person name="de Hoog S."/>
            <person name="Gorbushina A."/>
            <person name="Walker B."/>
            <person name="Young S.K."/>
            <person name="Zeng Q."/>
            <person name="Gargeya S."/>
            <person name="Fitzgerald M."/>
            <person name="Haas B."/>
            <person name="Abouelleil A."/>
            <person name="Allen A.W."/>
            <person name="Alvarado L."/>
            <person name="Arachchi H.M."/>
            <person name="Berlin A.M."/>
            <person name="Chapman S.B."/>
            <person name="Gainer-Dewar J."/>
            <person name="Goldberg J."/>
            <person name="Griggs A."/>
            <person name="Gujja S."/>
            <person name="Hansen M."/>
            <person name="Howarth C."/>
            <person name="Imamovic A."/>
            <person name="Ireland A."/>
            <person name="Larimer J."/>
            <person name="McCowan C."/>
            <person name="Murphy C."/>
            <person name="Pearson M."/>
            <person name="Poon T.W."/>
            <person name="Priest M."/>
            <person name="Roberts A."/>
            <person name="Saif S."/>
            <person name="Shea T."/>
            <person name="Sisk P."/>
            <person name="Sykes S."/>
            <person name="Wortman J."/>
            <person name="Nusbaum C."/>
            <person name="Birren B."/>
        </authorList>
    </citation>
    <scope>NUCLEOTIDE SEQUENCE [LARGE SCALE GENOMIC DNA]</scope>
    <source>
        <strain evidence="2 3">CBS 114405</strain>
    </source>
</reference>
<dbReference type="HOGENOM" id="CLU_2793758_0_0_1"/>
<dbReference type="GeneID" id="19180472"/>
<proteinExistence type="predicted"/>